<feature type="domain" description="Peptidase S8/S53" evidence="7">
    <location>
        <begin position="191"/>
        <end position="441"/>
    </location>
</feature>
<dbReference type="InterPro" id="IPR050131">
    <property type="entry name" value="Peptidase_S8_subtilisin-like"/>
</dbReference>
<evidence type="ECO:0000256" key="5">
    <source>
        <dbReference type="PROSITE-ProRule" id="PRU01240"/>
    </source>
</evidence>
<evidence type="ECO:0000313" key="9">
    <source>
        <dbReference type="Proteomes" id="UP001500449"/>
    </source>
</evidence>
<name>A0ABN2NPA5_9PSEU</name>
<sequence>MPARVEIVPDAPFTLLAEEQAGLSGLPIAAAGTTLFVADTALVNADDPALAGILASRPDLVLETFDLPEPPPGVDRSRLRSTEGMPRLGRLRFPGAAQSVAPLADLLDEDLAVSSARAAGTLAVLADLAAQGLRVSPDVVGTLPALPPSSSSEQNGSDAYRRPEFTGPTQIARAWQLVDAYRSLNGPMAAVQIGVIDSGFWLDATGIPLGSPPWLRAPVQQWDLAADRPPASGAAGPTPWHGTGTAALAVAPHDDMAGIAGVGGTVATPFLFRCDRSVSQIIRGVQLCTAWGVDVINISISMQVGHFGPFDSFPDDDFNDMFSWARRNGVVIVASAGNDGAELPDLDLRPQTRTPGVITVGGLNGPAATTAMPESNYGVSVDIWAPGRDVRIGPDPTSAKSQKVAGTSYSSPIVAGVAAMLKAIDFRLDVDAVQQILQETGWVGTDGRVTRGVDAAAAVWKVMGGRLPDDGREPNNSPGAAVPLLTDGAGGLVPNTIGSIALSARGDQDWYRFDVAEFSTLDVTLDVATGIGPAFWRLEPEDPNAAVSTLRLGGDDAHQTGHANRVPPGRYRIVVSGGPTVYDLRVALTPRPISADDFEDNDTPGTGTLIQLQPTGPIDPHVIAQGPGTYDLTLDTSSDVDYFRVEDVPRPSGHRKSLVMVGNADSPVEVTVMTYDGSRPLRTGTGGHDAVVLNLEPPKCLVRVRSTTGVRTRYSITFDFMVDVTVLPPIDVKTLPGGP</sequence>
<feature type="active site" description="Charge relay system" evidence="5">
    <location>
        <position position="241"/>
    </location>
</feature>
<keyword evidence="9" id="KW-1185">Reference proteome</keyword>
<evidence type="ECO:0000256" key="1">
    <source>
        <dbReference type="ARBA" id="ARBA00011073"/>
    </source>
</evidence>
<comment type="similarity">
    <text evidence="1 5">Belongs to the peptidase S8 family.</text>
</comment>
<feature type="active site" description="Charge relay system" evidence="5">
    <location>
        <position position="197"/>
    </location>
</feature>
<dbReference type="Gene3D" id="2.60.120.380">
    <property type="match status" value="1"/>
</dbReference>
<evidence type="ECO:0000256" key="2">
    <source>
        <dbReference type="ARBA" id="ARBA00022670"/>
    </source>
</evidence>
<dbReference type="Pfam" id="PF00082">
    <property type="entry name" value="Peptidase_S8"/>
    <property type="match status" value="1"/>
</dbReference>
<feature type="active site" description="Charge relay system" evidence="5">
    <location>
        <position position="408"/>
    </location>
</feature>
<gene>
    <name evidence="8" type="ORF">GCM10009836_71480</name>
</gene>
<dbReference type="SUPFAM" id="SSF52743">
    <property type="entry name" value="Subtilisin-like"/>
    <property type="match status" value="1"/>
</dbReference>
<dbReference type="CDD" id="cd00306">
    <property type="entry name" value="Peptidases_S8_S53"/>
    <property type="match status" value="1"/>
</dbReference>
<feature type="region of interest" description="Disordered" evidence="6">
    <location>
        <begin position="144"/>
        <end position="164"/>
    </location>
</feature>
<dbReference type="SUPFAM" id="SSF89260">
    <property type="entry name" value="Collagen-binding domain"/>
    <property type="match status" value="1"/>
</dbReference>
<dbReference type="InterPro" id="IPR036852">
    <property type="entry name" value="Peptidase_S8/S53_dom_sf"/>
</dbReference>
<feature type="compositionally biased region" description="Polar residues" evidence="6">
    <location>
        <begin position="148"/>
        <end position="157"/>
    </location>
</feature>
<dbReference type="PROSITE" id="PS00138">
    <property type="entry name" value="SUBTILASE_SER"/>
    <property type="match status" value="1"/>
</dbReference>
<evidence type="ECO:0000313" key="8">
    <source>
        <dbReference type="EMBL" id="GAA1879807.1"/>
    </source>
</evidence>
<evidence type="ECO:0000256" key="6">
    <source>
        <dbReference type="SAM" id="MobiDB-lite"/>
    </source>
</evidence>
<dbReference type="PANTHER" id="PTHR43806:SF11">
    <property type="entry name" value="CEREVISIN-RELATED"/>
    <property type="match status" value="1"/>
</dbReference>
<dbReference type="Gene3D" id="3.40.50.200">
    <property type="entry name" value="Peptidase S8/S53 domain"/>
    <property type="match status" value="1"/>
</dbReference>
<protein>
    <recommendedName>
        <fullName evidence="7">Peptidase S8/S53 domain-containing protein</fullName>
    </recommendedName>
</protein>
<comment type="caution">
    <text evidence="8">The sequence shown here is derived from an EMBL/GenBank/DDBJ whole genome shotgun (WGS) entry which is preliminary data.</text>
</comment>
<accession>A0ABN2NPA5</accession>
<keyword evidence="3 5" id="KW-0378">Hydrolase</keyword>
<dbReference type="PROSITE" id="PS51892">
    <property type="entry name" value="SUBTILASE"/>
    <property type="match status" value="1"/>
</dbReference>
<evidence type="ECO:0000259" key="7">
    <source>
        <dbReference type="Pfam" id="PF00082"/>
    </source>
</evidence>
<organism evidence="8 9">
    <name type="scientific">Pseudonocardia ailaonensis</name>
    <dbReference type="NCBI Taxonomy" id="367279"/>
    <lineage>
        <taxon>Bacteria</taxon>
        <taxon>Bacillati</taxon>
        <taxon>Actinomycetota</taxon>
        <taxon>Actinomycetes</taxon>
        <taxon>Pseudonocardiales</taxon>
        <taxon>Pseudonocardiaceae</taxon>
        <taxon>Pseudonocardia</taxon>
    </lineage>
</organism>
<keyword evidence="4 5" id="KW-0720">Serine protease</keyword>
<dbReference type="PANTHER" id="PTHR43806">
    <property type="entry name" value="PEPTIDASE S8"/>
    <property type="match status" value="1"/>
</dbReference>
<evidence type="ECO:0000256" key="4">
    <source>
        <dbReference type="ARBA" id="ARBA00022825"/>
    </source>
</evidence>
<reference evidence="8 9" key="1">
    <citation type="journal article" date="2019" name="Int. J. Syst. Evol. Microbiol.">
        <title>The Global Catalogue of Microorganisms (GCM) 10K type strain sequencing project: providing services to taxonomists for standard genome sequencing and annotation.</title>
        <authorList>
            <consortium name="The Broad Institute Genomics Platform"/>
            <consortium name="The Broad Institute Genome Sequencing Center for Infectious Disease"/>
            <person name="Wu L."/>
            <person name="Ma J."/>
        </authorList>
    </citation>
    <scope>NUCLEOTIDE SEQUENCE [LARGE SCALE GENOMIC DNA]</scope>
    <source>
        <strain evidence="8 9">JCM 16009</strain>
    </source>
</reference>
<dbReference type="EMBL" id="BAAAQK010000029">
    <property type="protein sequence ID" value="GAA1879807.1"/>
    <property type="molecule type" value="Genomic_DNA"/>
</dbReference>
<dbReference type="InterPro" id="IPR000209">
    <property type="entry name" value="Peptidase_S8/S53_dom"/>
</dbReference>
<dbReference type="InterPro" id="IPR023828">
    <property type="entry name" value="Peptidase_S8_Ser-AS"/>
</dbReference>
<proteinExistence type="inferred from homology"/>
<keyword evidence="2 5" id="KW-0645">Protease</keyword>
<dbReference type="Proteomes" id="UP001500449">
    <property type="component" value="Unassembled WGS sequence"/>
</dbReference>
<dbReference type="RefSeq" id="WP_344427844.1">
    <property type="nucleotide sequence ID" value="NZ_BAAAQK010000029.1"/>
</dbReference>
<evidence type="ECO:0000256" key="3">
    <source>
        <dbReference type="ARBA" id="ARBA00022801"/>
    </source>
</evidence>